<name>A0A317FJS0_9PROT</name>
<reference evidence="3" key="1">
    <citation type="submission" date="2018-05" db="EMBL/GenBank/DDBJ databases">
        <authorList>
            <person name="Du Z."/>
            <person name="Wang X."/>
        </authorList>
    </citation>
    <scope>NUCLEOTIDE SEQUENCE [LARGE SCALE GENOMIC DNA]</scope>
    <source>
        <strain evidence="3">CQN31</strain>
    </source>
</reference>
<comment type="caution">
    <text evidence="2">The sequence shown here is derived from an EMBL/GenBank/DDBJ whole genome shotgun (WGS) entry which is preliminary data.</text>
</comment>
<proteinExistence type="predicted"/>
<protein>
    <submittedName>
        <fullName evidence="2">Uncharacterized protein</fullName>
    </submittedName>
</protein>
<gene>
    <name evidence="2" type="ORF">DFH01_06450</name>
</gene>
<dbReference type="Proteomes" id="UP000245765">
    <property type="component" value="Unassembled WGS sequence"/>
</dbReference>
<evidence type="ECO:0000313" key="2">
    <source>
        <dbReference type="EMBL" id="PWS38883.1"/>
    </source>
</evidence>
<evidence type="ECO:0000313" key="3">
    <source>
        <dbReference type="Proteomes" id="UP000245765"/>
    </source>
</evidence>
<sequence>MTMPADRKRDTRQDEAVRETFPASDPPASMASGAARAVPPGEMLDRPGPGVPGAVALHRRFPDGDAAKLALESLVRQGPVDRAAAEIQHADGGAELRLAVPAEDAERIRALLTKA</sequence>
<feature type="region of interest" description="Disordered" evidence="1">
    <location>
        <begin position="1"/>
        <end position="51"/>
    </location>
</feature>
<evidence type="ECO:0000256" key="1">
    <source>
        <dbReference type="SAM" id="MobiDB-lite"/>
    </source>
</evidence>
<dbReference type="EMBL" id="QGNA01000001">
    <property type="protein sequence ID" value="PWS38883.1"/>
    <property type="molecule type" value="Genomic_DNA"/>
</dbReference>
<feature type="compositionally biased region" description="Basic and acidic residues" evidence="1">
    <location>
        <begin position="1"/>
        <end position="18"/>
    </location>
</feature>
<organism evidence="2 3">
    <name type="scientific">Falsiroseomonas bella</name>
    <dbReference type="NCBI Taxonomy" id="2184016"/>
    <lineage>
        <taxon>Bacteria</taxon>
        <taxon>Pseudomonadati</taxon>
        <taxon>Pseudomonadota</taxon>
        <taxon>Alphaproteobacteria</taxon>
        <taxon>Acetobacterales</taxon>
        <taxon>Roseomonadaceae</taxon>
        <taxon>Falsiroseomonas</taxon>
    </lineage>
</organism>
<dbReference type="AlphaFoldDB" id="A0A317FJS0"/>
<keyword evidence="3" id="KW-1185">Reference proteome</keyword>
<accession>A0A317FJS0</accession>